<evidence type="ECO:0000256" key="4">
    <source>
        <dbReference type="ARBA" id="ARBA00023136"/>
    </source>
</evidence>
<evidence type="ECO:0000256" key="2">
    <source>
        <dbReference type="ARBA" id="ARBA00022692"/>
    </source>
</evidence>
<dbReference type="InterPro" id="IPR052165">
    <property type="entry name" value="Membrane_assoc_protease"/>
</dbReference>
<gene>
    <name evidence="7" type="ORF">GCM10022287_14940</name>
</gene>
<dbReference type="SUPFAM" id="SSF141322">
    <property type="entry name" value="NfeD domain-like"/>
    <property type="match status" value="1"/>
</dbReference>
<feature type="transmembrane region" description="Helical" evidence="5">
    <location>
        <begin position="58"/>
        <end position="76"/>
    </location>
</feature>
<feature type="domain" description="NfeD-like C-terminal" evidence="6">
    <location>
        <begin position="96"/>
        <end position="156"/>
    </location>
</feature>
<organism evidence="7 8">
    <name type="scientific">Gryllotalpicola koreensis</name>
    <dbReference type="NCBI Taxonomy" id="993086"/>
    <lineage>
        <taxon>Bacteria</taxon>
        <taxon>Bacillati</taxon>
        <taxon>Actinomycetota</taxon>
        <taxon>Actinomycetes</taxon>
        <taxon>Micrococcales</taxon>
        <taxon>Microbacteriaceae</taxon>
        <taxon>Gryllotalpicola</taxon>
    </lineage>
</organism>
<evidence type="ECO:0000313" key="7">
    <source>
        <dbReference type="EMBL" id="GAA4173073.1"/>
    </source>
</evidence>
<dbReference type="EMBL" id="BAABBW010000002">
    <property type="protein sequence ID" value="GAA4173073.1"/>
    <property type="molecule type" value="Genomic_DNA"/>
</dbReference>
<comment type="subcellular location">
    <subcellularLocation>
        <location evidence="1">Membrane</location>
        <topology evidence="1">Multi-pass membrane protein</topology>
    </subcellularLocation>
</comment>
<dbReference type="PANTHER" id="PTHR33507">
    <property type="entry name" value="INNER MEMBRANE PROTEIN YBBJ"/>
    <property type="match status" value="1"/>
</dbReference>
<dbReference type="Gene3D" id="2.40.50.140">
    <property type="entry name" value="Nucleic acid-binding proteins"/>
    <property type="match status" value="1"/>
</dbReference>
<proteinExistence type="predicted"/>
<evidence type="ECO:0000313" key="8">
    <source>
        <dbReference type="Proteomes" id="UP001501079"/>
    </source>
</evidence>
<keyword evidence="8" id="KW-1185">Reference proteome</keyword>
<protein>
    <recommendedName>
        <fullName evidence="6">NfeD-like C-terminal domain-containing protein</fullName>
    </recommendedName>
</protein>
<keyword evidence="3 5" id="KW-1133">Transmembrane helix</keyword>
<dbReference type="Pfam" id="PF01957">
    <property type="entry name" value="NfeD"/>
    <property type="match status" value="1"/>
</dbReference>
<keyword evidence="2 5" id="KW-0812">Transmembrane</keyword>
<dbReference type="Proteomes" id="UP001501079">
    <property type="component" value="Unassembled WGS sequence"/>
</dbReference>
<evidence type="ECO:0000256" key="3">
    <source>
        <dbReference type="ARBA" id="ARBA00022989"/>
    </source>
</evidence>
<accession>A0ABP7ZY75</accession>
<evidence type="ECO:0000256" key="5">
    <source>
        <dbReference type="SAM" id="Phobius"/>
    </source>
</evidence>
<name>A0ABP7ZY75_9MICO</name>
<feature type="transmembrane region" description="Helical" evidence="5">
    <location>
        <begin position="16"/>
        <end position="46"/>
    </location>
</feature>
<reference evidence="8" key="1">
    <citation type="journal article" date="2019" name="Int. J. Syst. Evol. Microbiol.">
        <title>The Global Catalogue of Microorganisms (GCM) 10K type strain sequencing project: providing services to taxonomists for standard genome sequencing and annotation.</title>
        <authorList>
            <consortium name="The Broad Institute Genomics Platform"/>
            <consortium name="The Broad Institute Genome Sequencing Center for Infectious Disease"/>
            <person name="Wu L."/>
            <person name="Ma J."/>
        </authorList>
    </citation>
    <scope>NUCLEOTIDE SEQUENCE [LARGE SCALE GENOMIC DNA]</scope>
    <source>
        <strain evidence="8">JCM 17591</strain>
    </source>
</reference>
<sequence>MSPIPTRVSLMGGFEWIVWAALIIVFVAIAMLTAEIEFMLLALGALGGLIAELFGAPWWLSTVIAAVVAILGTFLLRPRLLHLLERSGDPTKSNIDAIVGTTGRVLLQVTMTGGQVKLANGETWSARVPEGDAATIQPGTEVRVLSVDGASVIIEPE</sequence>
<evidence type="ECO:0000256" key="1">
    <source>
        <dbReference type="ARBA" id="ARBA00004141"/>
    </source>
</evidence>
<dbReference type="InterPro" id="IPR002810">
    <property type="entry name" value="NfeD-like_C"/>
</dbReference>
<dbReference type="PANTHER" id="PTHR33507:SF3">
    <property type="entry name" value="INNER MEMBRANE PROTEIN YBBJ"/>
    <property type="match status" value="1"/>
</dbReference>
<evidence type="ECO:0000259" key="6">
    <source>
        <dbReference type="Pfam" id="PF01957"/>
    </source>
</evidence>
<dbReference type="InterPro" id="IPR012340">
    <property type="entry name" value="NA-bd_OB-fold"/>
</dbReference>
<comment type="caution">
    <text evidence="7">The sequence shown here is derived from an EMBL/GenBank/DDBJ whole genome shotgun (WGS) entry which is preliminary data.</text>
</comment>
<keyword evidence="4 5" id="KW-0472">Membrane</keyword>